<name>A0A1Y2EG41_9PEZI</name>
<gene>
    <name evidence="3" type="ORF">BCR38DRAFT_405894</name>
</gene>
<dbReference type="AlphaFoldDB" id="A0A1Y2EG41"/>
<dbReference type="GeneID" id="63774204"/>
<feature type="compositionally biased region" description="Basic and acidic residues" evidence="1">
    <location>
        <begin position="287"/>
        <end position="296"/>
    </location>
</feature>
<dbReference type="STRING" id="1141098.A0A1Y2EG41"/>
<sequence length="453" mass="51554">MLNKFFLAALLLGQTMLAIPLPDTDLAKSHEASVPDTEVNGNLIARAPPDDAMYAHPDDADYHPKVDKRDEIEHKHTNALEQRNAPEINIDDLPENLAQRDIEMNQAENQPGELSENHVEKRNEIEDDHTNALEQRNAPEINIDDLPDNLVQRDVEVNQAENQPSDLSDNHLAKRDKIEDDHTNALEQRNAPEINIDDLPDNLVQRDVEVNQAENQPSDLSDNHLAKRDKIEDDHTNELEQRNAPEINIDDLSDNLVQRDVEVNQAENQPSDSSDNHMAKRDKIEDDHTNELEQRNAPEINIDDLPDNLVQRDVEVNQAGNQPSDSSYNHVEKRDIDLQPRHGILKGRVGLNWTEEELAVRSNYFGTKVNKVIGPLFSRQKHSTARLNVAPAERSGSRPCPAQAFLPASFTSWPDMNRLVNHREPISKNFVVGRHGWDFDQLAGRRSPAYWFR</sequence>
<accession>A0A1Y2EG41</accession>
<comment type="caution">
    <text evidence="3">The sequence shown here is derived from an EMBL/GenBank/DDBJ whole genome shotgun (WGS) entry which is preliminary data.</text>
</comment>
<dbReference type="RefSeq" id="XP_040720224.1">
    <property type="nucleotide sequence ID" value="XM_040857992.1"/>
</dbReference>
<proteinExistence type="predicted"/>
<dbReference type="InParanoid" id="A0A1Y2EG41"/>
<evidence type="ECO:0000313" key="3">
    <source>
        <dbReference type="EMBL" id="ORY70274.1"/>
    </source>
</evidence>
<evidence type="ECO:0000256" key="1">
    <source>
        <dbReference type="SAM" id="MobiDB-lite"/>
    </source>
</evidence>
<dbReference type="Proteomes" id="UP000193689">
    <property type="component" value="Unassembled WGS sequence"/>
</dbReference>
<dbReference type="EMBL" id="MCFJ01000002">
    <property type="protein sequence ID" value="ORY70274.1"/>
    <property type="molecule type" value="Genomic_DNA"/>
</dbReference>
<feature type="region of interest" description="Disordered" evidence="1">
    <location>
        <begin position="287"/>
        <end position="306"/>
    </location>
</feature>
<feature type="signal peptide" evidence="2">
    <location>
        <begin position="1"/>
        <end position="18"/>
    </location>
</feature>
<feature type="chain" id="PRO_5012530903" evidence="2">
    <location>
        <begin position="19"/>
        <end position="453"/>
    </location>
</feature>
<evidence type="ECO:0000313" key="4">
    <source>
        <dbReference type="Proteomes" id="UP000193689"/>
    </source>
</evidence>
<keyword evidence="2" id="KW-0732">Signal</keyword>
<protein>
    <submittedName>
        <fullName evidence="3">Uncharacterized protein</fullName>
    </submittedName>
</protein>
<keyword evidence="4" id="KW-1185">Reference proteome</keyword>
<reference evidence="3 4" key="1">
    <citation type="submission" date="2016-07" db="EMBL/GenBank/DDBJ databases">
        <title>Pervasive Adenine N6-methylation of Active Genes in Fungi.</title>
        <authorList>
            <consortium name="DOE Joint Genome Institute"/>
            <person name="Mondo S.J."/>
            <person name="Dannebaum R.O."/>
            <person name="Kuo R.C."/>
            <person name="Labutti K."/>
            <person name="Haridas S."/>
            <person name="Kuo A."/>
            <person name="Salamov A."/>
            <person name="Ahrendt S.R."/>
            <person name="Lipzen A."/>
            <person name="Sullivan W."/>
            <person name="Andreopoulos W.B."/>
            <person name="Clum A."/>
            <person name="Lindquist E."/>
            <person name="Daum C."/>
            <person name="Ramamoorthy G.K."/>
            <person name="Gryganskyi A."/>
            <person name="Culley D."/>
            <person name="Magnuson J.K."/>
            <person name="James T.Y."/>
            <person name="O'Malley M.A."/>
            <person name="Stajich J.E."/>
            <person name="Spatafora J.W."/>
            <person name="Visel A."/>
            <person name="Grigoriev I.V."/>
        </authorList>
    </citation>
    <scope>NUCLEOTIDE SEQUENCE [LARGE SCALE GENOMIC DNA]</scope>
    <source>
        <strain evidence="3 4">CBS 129021</strain>
    </source>
</reference>
<evidence type="ECO:0000256" key="2">
    <source>
        <dbReference type="SAM" id="SignalP"/>
    </source>
</evidence>
<organism evidence="3 4">
    <name type="scientific">Pseudomassariella vexata</name>
    <dbReference type="NCBI Taxonomy" id="1141098"/>
    <lineage>
        <taxon>Eukaryota</taxon>
        <taxon>Fungi</taxon>
        <taxon>Dikarya</taxon>
        <taxon>Ascomycota</taxon>
        <taxon>Pezizomycotina</taxon>
        <taxon>Sordariomycetes</taxon>
        <taxon>Xylariomycetidae</taxon>
        <taxon>Amphisphaeriales</taxon>
        <taxon>Pseudomassariaceae</taxon>
        <taxon>Pseudomassariella</taxon>
    </lineage>
</organism>